<dbReference type="InterPro" id="IPR003599">
    <property type="entry name" value="Ig_sub"/>
</dbReference>
<dbReference type="PANTHER" id="PTHR23267">
    <property type="entry name" value="IMMUNOGLOBULIN LIGHT CHAIN"/>
    <property type="match status" value="1"/>
</dbReference>
<dbReference type="SMART" id="SM00406">
    <property type="entry name" value="IGv"/>
    <property type="match status" value="1"/>
</dbReference>
<gene>
    <name evidence="5" type="primary">Igkv41_4</name>
    <name evidence="5" type="ORF">GTO96_0017072</name>
</gene>
<proteinExistence type="predicted"/>
<reference evidence="5 6" key="1">
    <citation type="journal article" date="2021" name="Cell">
        <title>Tracing the genetic footprints of vertebrate landing in non-teleost ray-finned fishes.</title>
        <authorList>
            <person name="Bi X."/>
            <person name="Wang K."/>
            <person name="Yang L."/>
            <person name="Pan H."/>
            <person name="Jiang H."/>
            <person name="Wei Q."/>
            <person name="Fang M."/>
            <person name="Yu H."/>
            <person name="Zhu C."/>
            <person name="Cai Y."/>
            <person name="He Y."/>
            <person name="Gan X."/>
            <person name="Zeng H."/>
            <person name="Yu D."/>
            <person name="Zhu Y."/>
            <person name="Jiang H."/>
            <person name="Qiu Q."/>
            <person name="Yang H."/>
            <person name="Zhang Y.E."/>
            <person name="Wang W."/>
            <person name="Zhu M."/>
            <person name="He S."/>
            <person name="Zhang G."/>
        </authorList>
    </citation>
    <scope>NUCLEOTIDE SEQUENCE [LARGE SCALE GENOMIC DNA]</scope>
    <source>
        <strain evidence="5">Bchr_013</strain>
    </source>
</reference>
<dbReference type="InterPro" id="IPR050150">
    <property type="entry name" value="IgV_Light_Chain"/>
</dbReference>
<dbReference type="Gene3D" id="2.60.40.10">
    <property type="entry name" value="Immunoglobulins"/>
    <property type="match status" value="1"/>
</dbReference>
<dbReference type="SUPFAM" id="SSF48726">
    <property type="entry name" value="Immunoglobulin"/>
    <property type="match status" value="1"/>
</dbReference>
<dbReference type="GO" id="GO:0005576">
    <property type="term" value="C:extracellular region"/>
    <property type="evidence" value="ECO:0007669"/>
    <property type="project" value="UniProtKB-ARBA"/>
</dbReference>
<dbReference type="PROSITE" id="PS50835">
    <property type="entry name" value="IG_LIKE"/>
    <property type="match status" value="1"/>
</dbReference>
<dbReference type="Pfam" id="PF07686">
    <property type="entry name" value="V-set"/>
    <property type="match status" value="1"/>
</dbReference>
<dbReference type="GO" id="GO:0002250">
    <property type="term" value="P:adaptive immune response"/>
    <property type="evidence" value="ECO:0007669"/>
    <property type="project" value="UniProtKB-KW"/>
</dbReference>
<dbReference type="Proteomes" id="UP000886611">
    <property type="component" value="Unassembled WGS sequence"/>
</dbReference>
<feature type="non-terminal residue" evidence="5">
    <location>
        <position position="1"/>
    </location>
</feature>
<dbReference type="FunFam" id="2.60.40.10:FF:000212">
    <property type="entry name" value="Immunoglobulin kappa chain variable 12-38"/>
    <property type="match status" value="1"/>
</dbReference>
<accession>A0A8X7XDS0</accession>
<name>A0A8X7XDS0_POLSE</name>
<evidence type="ECO:0000256" key="2">
    <source>
        <dbReference type="ARBA" id="ARBA00023130"/>
    </source>
</evidence>
<dbReference type="InterPro" id="IPR007110">
    <property type="entry name" value="Ig-like_dom"/>
</dbReference>
<dbReference type="InterPro" id="IPR036179">
    <property type="entry name" value="Ig-like_dom_sf"/>
</dbReference>
<sequence>MEGTYQQTHLQESRNKNMQMLHNGQHGGEQVAFWGVNFPVDKAGSYGDIIMTQSPSSLSARPGETVSINCKASSTIYYSSYERLSWYQQKTGEAPKLLIYDASTLQTGISSRFSGSGSGLDYTLSISNVQPEDAGHYYCKQHYSIPLTQ</sequence>
<organism evidence="5 6">
    <name type="scientific">Polypterus senegalus</name>
    <name type="common">Senegal bichir</name>
    <dbReference type="NCBI Taxonomy" id="55291"/>
    <lineage>
        <taxon>Eukaryota</taxon>
        <taxon>Metazoa</taxon>
        <taxon>Chordata</taxon>
        <taxon>Craniata</taxon>
        <taxon>Vertebrata</taxon>
        <taxon>Euteleostomi</taxon>
        <taxon>Actinopterygii</taxon>
        <taxon>Polypteriformes</taxon>
        <taxon>Polypteridae</taxon>
        <taxon>Polypterus</taxon>
    </lineage>
</organism>
<keyword evidence="3" id="KW-1280">Immunoglobulin</keyword>
<evidence type="ECO:0000313" key="5">
    <source>
        <dbReference type="EMBL" id="KAG2465769.1"/>
    </source>
</evidence>
<evidence type="ECO:0000256" key="1">
    <source>
        <dbReference type="ARBA" id="ARBA00022859"/>
    </source>
</evidence>
<keyword evidence="1" id="KW-0391">Immunity</keyword>
<dbReference type="InterPro" id="IPR013783">
    <property type="entry name" value="Ig-like_fold"/>
</dbReference>
<evidence type="ECO:0000256" key="3">
    <source>
        <dbReference type="ARBA" id="ARBA00043265"/>
    </source>
</evidence>
<feature type="domain" description="Ig-like" evidence="4">
    <location>
        <begin position="47"/>
        <end position="149"/>
    </location>
</feature>
<dbReference type="InterPro" id="IPR013106">
    <property type="entry name" value="Ig_V-set"/>
</dbReference>
<protein>
    <submittedName>
        <fullName evidence="5">KV401 protein</fullName>
    </submittedName>
</protein>
<comment type="caution">
    <text evidence="5">The sequence shown here is derived from an EMBL/GenBank/DDBJ whole genome shotgun (WGS) entry which is preliminary data.</text>
</comment>
<dbReference type="GO" id="GO:0019814">
    <property type="term" value="C:immunoglobulin complex"/>
    <property type="evidence" value="ECO:0007669"/>
    <property type="project" value="UniProtKB-KW"/>
</dbReference>
<dbReference type="GO" id="GO:0016020">
    <property type="term" value="C:membrane"/>
    <property type="evidence" value="ECO:0007669"/>
    <property type="project" value="UniProtKB-ARBA"/>
</dbReference>
<feature type="non-terminal residue" evidence="5">
    <location>
        <position position="149"/>
    </location>
</feature>
<dbReference type="EMBL" id="JAATIS010001721">
    <property type="protein sequence ID" value="KAG2465769.1"/>
    <property type="molecule type" value="Genomic_DNA"/>
</dbReference>
<dbReference type="AlphaFoldDB" id="A0A8X7XDS0"/>
<keyword evidence="2" id="KW-1064">Adaptive immunity</keyword>
<evidence type="ECO:0000313" key="6">
    <source>
        <dbReference type="Proteomes" id="UP000886611"/>
    </source>
</evidence>
<dbReference type="SMART" id="SM00409">
    <property type="entry name" value="IG"/>
    <property type="match status" value="1"/>
</dbReference>
<evidence type="ECO:0000259" key="4">
    <source>
        <dbReference type="PROSITE" id="PS50835"/>
    </source>
</evidence>
<keyword evidence="6" id="KW-1185">Reference proteome</keyword>